<evidence type="ECO:0000256" key="1">
    <source>
        <dbReference type="SAM" id="Phobius"/>
    </source>
</evidence>
<feature type="transmembrane region" description="Helical" evidence="1">
    <location>
        <begin position="58"/>
        <end position="85"/>
    </location>
</feature>
<dbReference type="RefSeq" id="WP_201158688.1">
    <property type="nucleotide sequence ID" value="NZ_NHSD01000332.1"/>
</dbReference>
<reference evidence="2" key="2">
    <citation type="journal article" date="2020" name="Microorganisms">
        <title>Osmotic Adaptation and Compatible Solute Biosynthesis of Phototrophic Bacteria as Revealed from Genome Analyses.</title>
        <authorList>
            <person name="Imhoff J.F."/>
            <person name="Rahn T."/>
            <person name="Kunzel S."/>
            <person name="Keller A."/>
            <person name="Neulinger S.C."/>
        </authorList>
    </citation>
    <scope>NUCLEOTIDE SEQUENCE</scope>
    <source>
        <strain evidence="2">LMG 28126</strain>
    </source>
</reference>
<dbReference type="Proteomes" id="UP000706333">
    <property type="component" value="Unassembled WGS sequence"/>
</dbReference>
<name>A0A934TMN5_9RHOB</name>
<evidence type="ECO:0000313" key="3">
    <source>
        <dbReference type="Proteomes" id="UP000706333"/>
    </source>
</evidence>
<keyword evidence="1" id="KW-0812">Transmembrane</keyword>
<organism evidence="2 3">
    <name type="scientific">Rhodobaculum claviforme</name>
    <dbReference type="NCBI Taxonomy" id="1549854"/>
    <lineage>
        <taxon>Bacteria</taxon>
        <taxon>Pseudomonadati</taxon>
        <taxon>Pseudomonadota</taxon>
        <taxon>Alphaproteobacteria</taxon>
        <taxon>Rhodobacterales</taxon>
        <taxon>Paracoccaceae</taxon>
        <taxon>Rhodobaculum</taxon>
    </lineage>
</organism>
<dbReference type="AlphaFoldDB" id="A0A934TMN5"/>
<reference evidence="2" key="1">
    <citation type="submission" date="2017-05" db="EMBL/GenBank/DDBJ databases">
        <authorList>
            <person name="Imhoff J.F."/>
            <person name="Rahn T."/>
            <person name="Kuenzel S."/>
            <person name="Neulinger S.C."/>
        </authorList>
    </citation>
    <scope>NUCLEOTIDE SEQUENCE</scope>
    <source>
        <strain evidence="2">LMG 28126</strain>
    </source>
</reference>
<protein>
    <submittedName>
        <fullName evidence="2">Uncharacterized protein</fullName>
    </submittedName>
</protein>
<keyword evidence="1" id="KW-0472">Membrane</keyword>
<keyword evidence="3" id="KW-1185">Reference proteome</keyword>
<dbReference type="EMBL" id="NHSD01000332">
    <property type="protein sequence ID" value="MBK5928924.1"/>
    <property type="molecule type" value="Genomic_DNA"/>
</dbReference>
<sequence length="86" mass="9196">MPMTHHSLLSPMGQMCRTVSATLIAGVWRSRSIAEVEGRIKRLGLREQAGVVGGVLGLLLLLSLFAAQFGIPGLLVFWLGVIALVN</sequence>
<comment type="caution">
    <text evidence="2">The sequence shown here is derived from an EMBL/GenBank/DDBJ whole genome shotgun (WGS) entry which is preliminary data.</text>
</comment>
<proteinExistence type="predicted"/>
<evidence type="ECO:0000313" key="2">
    <source>
        <dbReference type="EMBL" id="MBK5928924.1"/>
    </source>
</evidence>
<gene>
    <name evidence="2" type="ORF">CCR87_16555</name>
</gene>
<accession>A0A934TMN5</accession>
<keyword evidence="1" id="KW-1133">Transmembrane helix</keyword>